<dbReference type="GO" id="GO:0045211">
    <property type="term" value="C:postsynaptic membrane"/>
    <property type="evidence" value="ECO:0007669"/>
    <property type="project" value="TreeGrafter"/>
</dbReference>
<dbReference type="GO" id="GO:0030160">
    <property type="term" value="F:synaptic receptor adaptor activity"/>
    <property type="evidence" value="ECO:0007669"/>
    <property type="project" value="TreeGrafter"/>
</dbReference>
<dbReference type="EMBL" id="UYWY01025581">
    <property type="protein sequence ID" value="VDM49808.1"/>
    <property type="molecule type" value="Genomic_DNA"/>
</dbReference>
<evidence type="ECO:0000313" key="1">
    <source>
        <dbReference type="EMBL" id="VDM49808.1"/>
    </source>
</evidence>
<dbReference type="PANTHER" id="PTHR24135">
    <property type="entry name" value="SH3 AND MULTIPLE ANKYRIN REPEAT DOMAINS PROTEIN"/>
    <property type="match status" value="1"/>
</dbReference>
<organism evidence="2 3">
    <name type="scientific">Toxocara canis</name>
    <name type="common">Canine roundworm</name>
    <dbReference type="NCBI Taxonomy" id="6265"/>
    <lineage>
        <taxon>Eukaryota</taxon>
        <taxon>Metazoa</taxon>
        <taxon>Ecdysozoa</taxon>
        <taxon>Nematoda</taxon>
        <taxon>Chromadorea</taxon>
        <taxon>Rhabditida</taxon>
        <taxon>Spirurina</taxon>
        <taxon>Ascaridomorpha</taxon>
        <taxon>Ascaridoidea</taxon>
        <taxon>Toxocaridae</taxon>
        <taxon>Toxocara</taxon>
    </lineage>
</organism>
<name>A0A183VCL7_TOXCA</name>
<dbReference type="GO" id="GO:0035255">
    <property type="term" value="F:ionotropic glutamate receptor binding"/>
    <property type="evidence" value="ECO:0007669"/>
    <property type="project" value="TreeGrafter"/>
</dbReference>
<reference evidence="3" key="1">
    <citation type="submission" date="2016-06" db="UniProtKB">
        <authorList>
            <consortium name="WormBaseParasite"/>
        </authorList>
    </citation>
    <scope>IDENTIFICATION</scope>
</reference>
<dbReference type="GO" id="GO:0043197">
    <property type="term" value="C:dendritic spine"/>
    <property type="evidence" value="ECO:0007669"/>
    <property type="project" value="TreeGrafter"/>
</dbReference>
<dbReference type="PANTHER" id="PTHR24135:SF28">
    <property type="entry name" value="LD13733P"/>
    <property type="match status" value="1"/>
</dbReference>
<protein>
    <submittedName>
        <fullName evidence="3">FERM domain-containing protein</fullName>
    </submittedName>
</protein>
<accession>A0A183VCL7</accession>
<evidence type="ECO:0000313" key="3">
    <source>
        <dbReference type="WBParaSite" id="TCNE_0001849101-mRNA-1"/>
    </source>
</evidence>
<reference evidence="1 2" key="2">
    <citation type="submission" date="2018-11" db="EMBL/GenBank/DDBJ databases">
        <authorList>
            <consortium name="Pathogen Informatics"/>
        </authorList>
    </citation>
    <scope>NUCLEOTIDE SEQUENCE [LARGE SCALE GENOMIC DNA]</scope>
</reference>
<dbReference type="GO" id="GO:0014069">
    <property type="term" value="C:postsynaptic density"/>
    <property type="evidence" value="ECO:0007669"/>
    <property type="project" value="TreeGrafter"/>
</dbReference>
<dbReference type="Gene3D" id="3.10.20.90">
    <property type="entry name" value="Phosphatidylinositol 3-kinase Catalytic Subunit, Chain A, domain 1"/>
    <property type="match status" value="1"/>
</dbReference>
<keyword evidence="2" id="KW-1185">Reference proteome</keyword>
<evidence type="ECO:0000313" key="2">
    <source>
        <dbReference type="Proteomes" id="UP000050794"/>
    </source>
</evidence>
<sequence length="139" mass="16343">MKNNAEEYMTPEQLQPYNGEEHMEGTNNAMSGDELLNVQIFVPELGVQKCLSVHLDEVVWDVKRKLLATLQEQLQLSFNYGLFLPPCDGRAGKFLLEDRPIRDYPFHDCVPYLEVHYHFVTHRRFILSITWQIENLDFD</sequence>
<dbReference type="WBParaSite" id="TCNE_0001849101-mRNA-1">
    <property type="protein sequence ID" value="TCNE_0001849101-mRNA-1"/>
    <property type="gene ID" value="TCNE_0001849101"/>
</dbReference>
<dbReference type="InterPro" id="IPR051569">
    <property type="entry name" value="SHANK"/>
</dbReference>
<dbReference type="Proteomes" id="UP000050794">
    <property type="component" value="Unassembled WGS sequence"/>
</dbReference>
<dbReference type="AlphaFoldDB" id="A0A183VCL7"/>
<dbReference type="CDD" id="cd17091">
    <property type="entry name" value="FERM_F0_SHANK"/>
    <property type="match status" value="1"/>
</dbReference>
<proteinExistence type="predicted"/>
<gene>
    <name evidence="1" type="ORF">TCNE_LOCUS18487</name>
</gene>